<dbReference type="InterPro" id="IPR051262">
    <property type="entry name" value="SMP-30/CGR1_Lactonase"/>
</dbReference>
<feature type="domain" description="SMP-30/Gluconolactonase/LRE-like region" evidence="4">
    <location>
        <begin position="13"/>
        <end position="251"/>
    </location>
</feature>
<dbReference type="Pfam" id="PF08450">
    <property type="entry name" value="SGL"/>
    <property type="match status" value="1"/>
</dbReference>
<feature type="binding site" evidence="2">
    <location>
        <position position="194"/>
    </location>
    <ligand>
        <name>a divalent metal cation</name>
        <dbReference type="ChEBI" id="CHEBI:60240"/>
    </ligand>
</feature>
<evidence type="ECO:0000313" key="6">
    <source>
        <dbReference type="Proteomes" id="UP000199629"/>
    </source>
</evidence>
<accession>A0A1C4UJY1</accession>
<dbReference type="PANTHER" id="PTHR47572">
    <property type="entry name" value="LIPOPROTEIN-RELATED"/>
    <property type="match status" value="1"/>
</dbReference>
<feature type="binding site" evidence="2">
    <location>
        <position position="116"/>
    </location>
    <ligand>
        <name>substrate</name>
    </ligand>
</feature>
<dbReference type="SUPFAM" id="SSF63829">
    <property type="entry name" value="Calcium-dependent phosphotriesterase"/>
    <property type="match status" value="1"/>
</dbReference>
<evidence type="ECO:0000256" key="2">
    <source>
        <dbReference type="PIRSR" id="PIRSR605511-2"/>
    </source>
</evidence>
<gene>
    <name evidence="5" type="ORF">GA0070214_101762</name>
</gene>
<proteinExistence type="predicted"/>
<protein>
    <submittedName>
        <fullName evidence="5">Sugar lactone lactonase YvrE</fullName>
    </submittedName>
</protein>
<dbReference type="EMBL" id="FMCS01000001">
    <property type="protein sequence ID" value="SCE71964.1"/>
    <property type="molecule type" value="Genomic_DNA"/>
</dbReference>
<dbReference type="RefSeq" id="WP_091258992.1">
    <property type="nucleotide sequence ID" value="NZ_FMCS01000001.1"/>
</dbReference>
<evidence type="ECO:0000259" key="4">
    <source>
        <dbReference type="Pfam" id="PF08450"/>
    </source>
</evidence>
<dbReference type="PANTHER" id="PTHR47572:SF5">
    <property type="entry name" value="BLR2277 PROTEIN"/>
    <property type="match status" value="1"/>
</dbReference>
<feature type="binding site" evidence="2">
    <location>
        <position position="98"/>
    </location>
    <ligand>
        <name>substrate</name>
    </ligand>
</feature>
<dbReference type="GO" id="GO:0046872">
    <property type="term" value="F:metal ion binding"/>
    <property type="evidence" value="ECO:0007669"/>
    <property type="project" value="UniProtKB-KW"/>
</dbReference>
<reference evidence="6" key="1">
    <citation type="submission" date="2016-06" db="EMBL/GenBank/DDBJ databases">
        <authorList>
            <person name="Varghese N."/>
            <person name="Submissions Spin"/>
        </authorList>
    </citation>
    <scope>NUCLEOTIDE SEQUENCE [LARGE SCALE GENOMIC DNA]</scope>
    <source>
        <strain evidence="6">DSM 45246</strain>
    </source>
</reference>
<feature type="binding site" evidence="2">
    <location>
        <position position="147"/>
    </location>
    <ligand>
        <name>a divalent metal cation</name>
        <dbReference type="ChEBI" id="CHEBI:60240"/>
    </ligand>
</feature>
<comment type="cofactor">
    <cofactor evidence="2">
        <name>Zn(2+)</name>
        <dbReference type="ChEBI" id="CHEBI:29105"/>
    </cofactor>
    <text evidence="2">Binds 1 divalent metal cation per subunit.</text>
</comment>
<sequence>MSAPEILVDGLAFGESPRWHDGRLWLADWGAGEVLTVDAAGRTEVVVRVDGLPICFDWLPDGRLLVVAGGAGRLLRREPDGSLRTHADLAALVPHPWNEVVTDSRGNAYVNTIGFDFPAGDFRPGAVALVAPDGAARLVADDLAFPNGMALTPDGRTLIVAESYAGRLTAYDVAADGTLGGRRVWAAVLDSAPDGICLDAAGAVWYGDVPNRCAVRVAEGGRVLDRIDLDRGCFACALGGPDGRTLHLVTTQWSPAALSGGPRTGQVRTLRAPAPAAG</sequence>
<dbReference type="InterPro" id="IPR013658">
    <property type="entry name" value="SGL"/>
</dbReference>
<name>A0A1C4UJY1_9ACTN</name>
<dbReference type="InterPro" id="IPR005511">
    <property type="entry name" value="SMP-30"/>
</dbReference>
<dbReference type="PRINTS" id="PR01790">
    <property type="entry name" value="SMP30FAMILY"/>
</dbReference>
<dbReference type="Gene3D" id="2.120.10.30">
    <property type="entry name" value="TolB, C-terminal domain"/>
    <property type="match status" value="1"/>
</dbReference>
<feature type="region of interest" description="Disordered" evidence="3">
    <location>
        <begin position="259"/>
        <end position="278"/>
    </location>
</feature>
<feature type="binding site" evidence="2">
    <location>
        <position position="15"/>
    </location>
    <ligand>
        <name>a divalent metal cation</name>
        <dbReference type="ChEBI" id="CHEBI:60240"/>
    </ligand>
</feature>
<evidence type="ECO:0000313" key="5">
    <source>
        <dbReference type="EMBL" id="SCE71964.1"/>
    </source>
</evidence>
<evidence type="ECO:0000256" key="1">
    <source>
        <dbReference type="PIRSR" id="PIRSR605511-1"/>
    </source>
</evidence>
<evidence type="ECO:0000256" key="3">
    <source>
        <dbReference type="SAM" id="MobiDB-lite"/>
    </source>
</evidence>
<keyword evidence="2" id="KW-0862">Zinc</keyword>
<dbReference type="AlphaFoldDB" id="A0A1C4UJY1"/>
<keyword evidence="6" id="KW-1185">Reference proteome</keyword>
<dbReference type="InterPro" id="IPR011042">
    <property type="entry name" value="6-blade_b-propeller_TolB-like"/>
</dbReference>
<keyword evidence="2" id="KW-0479">Metal-binding</keyword>
<feature type="active site" description="Proton donor/acceptor" evidence="1">
    <location>
        <position position="194"/>
    </location>
</feature>
<dbReference type="Proteomes" id="UP000199629">
    <property type="component" value="Unassembled WGS sequence"/>
</dbReference>
<organism evidence="5 6">
    <name type="scientific">Micromonospora chaiyaphumensis</name>
    <dbReference type="NCBI Taxonomy" id="307119"/>
    <lineage>
        <taxon>Bacteria</taxon>
        <taxon>Bacillati</taxon>
        <taxon>Actinomycetota</taxon>
        <taxon>Actinomycetes</taxon>
        <taxon>Micromonosporales</taxon>
        <taxon>Micromonosporaceae</taxon>
        <taxon>Micromonospora</taxon>
    </lineage>
</organism>